<dbReference type="AlphaFoldDB" id="C5KZY9"/>
<sequence>MAVAEDTRPTSWVCICRTGPGKYHQAEEEAEKRRGPDPKLRKSMVSWYSLFMTTYIPQVTVMLKVFMGRFDVRTLLAALTREPEGTVTFEDQSDKEETWFDFFADGGDGFDSSYTVGRLIAQPYLGVDVFKDDHVAEKVSKLTISGMSMKSMASSGEGNSSESLTLQRHNSMPLLGHVGNRVRTDSVSSEMHTVGLERIPSSDSGTGHRRIMLPRANVVFHGGDLAYPVPSHEAFVDRLIRPLEWALPPHQEAPTGVSKASAIADQPQFFAIPGNHDWYDGLEVYLHWFVGQDHLAGWKVPQKSTYFAVKLSHGPSTIRVFLWPSGLRGKVDTEDRVVVITHRPNWECDVVERSRTGYLVSVLLDKIGEPRLGMRLAGDTHHYSRYMPADGSKGVPLVTSGGAGAFLHPTHFPPKDILCKESVDKRIAKLNANEFAYAATGSGQKIPTALSEPLGTGQ</sequence>
<dbReference type="OrthoDB" id="1883418at2759"/>
<dbReference type="PANTHER" id="PTHR34211">
    <property type="entry name" value="CALCINEURIN-LIKE METALLO-PHOSPHOESTERASE SUPERFAMILY PROTEIN"/>
    <property type="match status" value="1"/>
</dbReference>
<protein>
    <submittedName>
        <fullName evidence="1">Uncharacterized protein</fullName>
    </submittedName>
</protein>
<dbReference type="Proteomes" id="UP000007800">
    <property type="component" value="Unassembled WGS sequence"/>
</dbReference>
<dbReference type="PANTHER" id="PTHR34211:SF3">
    <property type="entry name" value="CALCINEURIN-LIKE METALLO-PHOSPHOESTERASE SUPERFAMILY PROTEIN"/>
    <property type="match status" value="1"/>
</dbReference>
<keyword evidence="2" id="KW-1185">Reference proteome</keyword>
<reference evidence="1 2" key="1">
    <citation type="submission" date="2008-07" db="EMBL/GenBank/DDBJ databases">
        <authorList>
            <person name="El-Sayed N."/>
            <person name="Caler E."/>
            <person name="Inman J."/>
            <person name="Amedeo P."/>
            <person name="Hass B."/>
            <person name="Wortman J."/>
        </authorList>
    </citation>
    <scope>NUCLEOTIDE SEQUENCE [LARGE SCALE GENOMIC DNA]</scope>
    <source>
        <strain evidence="2">ATCC 50983 / TXsc</strain>
    </source>
</reference>
<name>C5KZY9_PERM5</name>
<dbReference type="GeneID" id="9052786"/>
<dbReference type="InParanoid" id="C5KZY9"/>
<accession>C5KZY9</accession>
<dbReference type="InterPro" id="IPR029052">
    <property type="entry name" value="Metallo-depent_PP-like"/>
</dbReference>
<proteinExistence type="predicted"/>
<dbReference type="RefSeq" id="XP_002778052.1">
    <property type="nucleotide sequence ID" value="XM_002778006.1"/>
</dbReference>
<evidence type="ECO:0000313" key="2">
    <source>
        <dbReference type="Proteomes" id="UP000007800"/>
    </source>
</evidence>
<evidence type="ECO:0000313" key="1">
    <source>
        <dbReference type="EMBL" id="EER09847.1"/>
    </source>
</evidence>
<organism evidence="2">
    <name type="scientific">Perkinsus marinus (strain ATCC 50983 / TXsc)</name>
    <dbReference type="NCBI Taxonomy" id="423536"/>
    <lineage>
        <taxon>Eukaryota</taxon>
        <taxon>Sar</taxon>
        <taxon>Alveolata</taxon>
        <taxon>Perkinsozoa</taxon>
        <taxon>Perkinsea</taxon>
        <taxon>Perkinsida</taxon>
        <taxon>Perkinsidae</taxon>
        <taxon>Perkinsus</taxon>
    </lineage>
</organism>
<dbReference type="EMBL" id="GG677981">
    <property type="protein sequence ID" value="EER09847.1"/>
    <property type="molecule type" value="Genomic_DNA"/>
</dbReference>
<dbReference type="SUPFAM" id="SSF56300">
    <property type="entry name" value="Metallo-dependent phosphatases"/>
    <property type="match status" value="1"/>
</dbReference>
<gene>
    <name evidence="1" type="ORF">Pmar_PMAR018489</name>
</gene>